<gene>
    <name evidence="2" type="ORF">GPUH_LOCUS15953</name>
</gene>
<organism evidence="4">
    <name type="scientific">Gongylonema pulchrum</name>
    <dbReference type="NCBI Taxonomy" id="637853"/>
    <lineage>
        <taxon>Eukaryota</taxon>
        <taxon>Metazoa</taxon>
        <taxon>Ecdysozoa</taxon>
        <taxon>Nematoda</taxon>
        <taxon>Chromadorea</taxon>
        <taxon>Rhabditida</taxon>
        <taxon>Spirurina</taxon>
        <taxon>Spiruromorpha</taxon>
        <taxon>Spiruroidea</taxon>
        <taxon>Gongylonematidae</taxon>
        <taxon>Gongylonema</taxon>
    </lineage>
</organism>
<evidence type="ECO:0000313" key="3">
    <source>
        <dbReference type="Proteomes" id="UP000271098"/>
    </source>
</evidence>
<feature type="compositionally biased region" description="Polar residues" evidence="1">
    <location>
        <begin position="19"/>
        <end position="28"/>
    </location>
</feature>
<sequence>MSASREAIRFEHRDEARRTGSQKVTTEWTSDRRIRRRGTQIKRAFSTSPKCQDDQEQLQQVTQCWLEQTWAVACDAPIWGNATVP</sequence>
<evidence type="ECO:0000313" key="2">
    <source>
        <dbReference type="EMBL" id="VDN26987.1"/>
    </source>
</evidence>
<dbReference type="AlphaFoldDB" id="A0A183E4R2"/>
<reference evidence="4" key="1">
    <citation type="submission" date="2016-06" db="UniProtKB">
        <authorList>
            <consortium name="WormBaseParasite"/>
        </authorList>
    </citation>
    <scope>IDENTIFICATION</scope>
</reference>
<accession>A0A183E4R2</accession>
<reference evidence="2 3" key="2">
    <citation type="submission" date="2018-11" db="EMBL/GenBank/DDBJ databases">
        <authorList>
            <consortium name="Pathogen Informatics"/>
        </authorList>
    </citation>
    <scope>NUCLEOTIDE SEQUENCE [LARGE SCALE GENOMIC DNA]</scope>
</reference>
<feature type="compositionally biased region" description="Basic and acidic residues" evidence="1">
    <location>
        <begin position="1"/>
        <end position="18"/>
    </location>
</feature>
<protein>
    <submittedName>
        <fullName evidence="2 4">Uncharacterized protein</fullName>
    </submittedName>
</protein>
<dbReference type="Proteomes" id="UP000271098">
    <property type="component" value="Unassembled WGS sequence"/>
</dbReference>
<evidence type="ECO:0000313" key="4">
    <source>
        <dbReference type="WBParaSite" id="GPUH_0001597501-mRNA-1"/>
    </source>
</evidence>
<dbReference type="EMBL" id="UYRT01083111">
    <property type="protein sequence ID" value="VDN26987.1"/>
    <property type="molecule type" value="Genomic_DNA"/>
</dbReference>
<keyword evidence="3" id="KW-1185">Reference proteome</keyword>
<name>A0A183E4R2_9BILA</name>
<evidence type="ECO:0000256" key="1">
    <source>
        <dbReference type="SAM" id="MobiDB-lite"/>
    </source>
</evidence>
<proteinExistence type="predicted"/>
<dbReference type="WBParaSite" id="GPUH_0001597501-mRNA-1">
    <property type="protein sequence ID" value="GPUH_0001597501-mRNA-1"/>
    <property type="gene ID" value="GPUH_0001597501"/>
</dbReference>
<feature type="region of interest" description="Disordered" evidence="1">
    <location>
        <begin position="1"/>
        <end position="30"/>
    </location>
</feature>